<dbReference type="eggNOG" id="ENOG502Z8AV">
    <property type="taxonomic scope" value="Bacteria"/>
</dbReference>
<feature type="domain" description="NERD" evidence="1">
    <location>
        <begin position="37"/>
        <end position="151"/>
    </location>
</feature>
<evidence type="ECO:0000313" key="3">
    <source>
        <dbReference type="Proteomes" id="UP000044136"/>
    </source>
</evidence>
<dbReference type="OrthoDB" id="2418082at2"/>
<gene>
    <name evidence="2" type="ORF">BN1048_00917</name>
</gene>
<dbReference type="Pfam" id="PF08378">
    <property type="entry name" value="NERD"/>
    <property type="match status" value="1"/>
</dbReference>
<reference evidence="2 3" key="1">
    <citation type="submission" date="2014-07" db="EMBL/GenBank/DDBJ databases">
        <authorList>
            <person name="Urmite Genomes Urmite Genomes"/>
        </authorList>
    </citation>
    <scope>NUCLEOTIDE SEQUENCE [LARGE SCALE GENOMIC DNA]</scope>
    <source>
        <strain evidence="2 3">13MG44_air</strain>
    </source>
</reference>
<sequence length="329" mass="38252">MFINERTKPHELLFYEALAVRTSLTKKEERDLSNIRKGFAGEKLYDEIFDETGHGNIIIYRDVFLNIDNSITQFDSLIVSDKGIIANEIKNFTGNCTVRSGNWMLNNFPITKDAFSQLNRSVGKLMDMRNLAQSDFNVSGKIIFPSDTFTFNTDDQTNWNKIILRSGLRDYFYQFNQAGISSGNKAQFISRIISSCIVDNPYFNLEADKIRLKFGLYCGQCGSFNLNRKRFHLSCNKCGCTECNETHLLRAMSDYKFLFYNQPMSRNSLLEFIDNEIPVHTVSRFLNKHCYQHKKGNISHYTYKYFDFDDAVKKSDVYLRYKDKILVLG</sequence>
<dbReference type="AlphaFoldDB" id="A0A078M4N7"/>
<dbReference type="Proteomes" id="UP000044136">
    <property type="component" value="Unassembled WGS sequence"/>
</dbReference>
<keyword evidence="3" id="KW-1185">Reference proteome</keyword>
<dbReference type="EMBL" id="CCSE01000001">
    <property type="protein sequence ID" value="CEA00317.1"/>
    <property type="molecule type" value="Genomic_DNA"/>
</dbReference>
<name>A0A078M4N7_9STAP</name>
<dbReference type="HOGENOM" id="CLU_073334_0_0_9"/>
<evidence type="ECO:0000313" key="2">
    <source>
        <dbReference type="EMBL" id="CEA00317.1"/>
    </source>
</evidence>
<organism evidence="2 3">
    <name type="scientific">Jeotgalicoccus saudimassiliensis</name>
    <dbReference type="NCBI Taxonomy" id="1461582"/>
    <lineage>
        <taxon>Bacteria</taxon>
        <taxon>Bacillati</taxon>
        <taxon>Bacillota</taxon>
        <taxon>Bacilli</taxon>
        <taxon>Bacillales</taxon>
        <taxon>Staphylococcaceae</taxon>
        <taxon>Jeotgalicoccus</taxon>
    </lineage>
</organism>
<dbReference type="PROSITE" id="PS50965">
    <property type="entry name" value="NERD"/>
    <property type="match status" value="1"/>
</dbReference>
<dbReference type="STRING" id="1461582.BN1048_00917"/>
<dbReference type="InterPro" id="IPR011528">
    <property type="entry name" value="NERD"/>
</dbReference>
<dbReference type="RefSeq" id="WP_035808903.1">
    <property type="nucleotide sequence ID" value="NZ_CCSE01000001.1"/>
</dbReference>
<proteinExistence type="predicted"/>
<protein>
    <submittedName>
        <fullName evidence="2">Nuclease-related domain protein</fullName>
    </submittedName>
</protein>
<accession>A0A078M4N7</accession>
<evidence type="ECO:0000259" key="1">
    <source>
        <dbReference type="PROSITE" id="PS50965"/>
    </source>
</evidence>